<feature type="compositionally biased region" description="Basic and acidic residues" evidence="1">
    <location>
        <begin position="1"/>
        <end position="35"/>
    </location>
</feature>
<feature type="region of interest" description="Disordered" evidence="1">
    <location>
        <begin position="1"/>
        <end position="71"/>
    </location>
</feature>
<accession>V4RHZ9</accession>
<protein>
    <recommendedName>
        <fullName evidence="4">DUF3306 domain-containing protein</fullName>
    </recommendedName>
</protein>
<sequence length="207" mass="22839">MAEDRNFLSRWSERKLQRKREEEQAAEAEPRHAEELPAEEAPAGEVTEPPEGDSPPERHPAEDIDIESLTKESDFTIFMQAGVPKEVKRRALRKLWTSDPVLANLDGLNDYEDMTRVYGIGPIGKTAWKIGRGFLTDEEIGLNAREKDEAPEVAEQEETVQAVDEDGLDRHEVAAADSPAADVTEEQEETGEEPGDGSDEAGSGGRA</sequence>
<dbReference type="Proteomes" id="UP000017819">
    <property type="component" value="Unassembled WGS sequence"/>
</dbReference>
<dbReference type="eggNOG" id="ENOG503302S">
    <property type="taxonomic scope" value="Bacteria"/>
</dbReference>
<reference evidence="2 3" key="1">
    <citation type="journal article" date="2014" name="Genome Announc.">
        <title>Draft Genome Sequence of Lutibaculum baratangense Strain AMV1T, Isolated from a Mud Volcano in Andamans, India.</title>
        <authorList>
            <person name="Singh A."/>
            <person name="Sreenivas A."/>
            <person name="Sathyanarayana Reddy G."/>
            <person name="Pinnaka A.K."/>
            <person name="Shivaji S."/>
        </authorList>
    </citation>
    <scope>NUCLEOTIDE SEQUENCE [LARGE SCALE GENOMIC DNA]</scope>
    <source>
        <strain evidence="2 3">AMV1</strain>
    </source>
</reference>
<evidence type="ECO:0000313" key="3">
    <source>
        <dbReference type="Proteomes" id="UP000017819"/>
    </source>
</evidence>
<proteinExistence type="predicted"/>
<dbReference type="AlphaFoldDB" id="V4RHZ9"/>
<dbReference type="OrthoDB" id="8100830at2"/>
<organism evidence="2 3">
    <name type="scientific">Lutibaculum baratangense AMV1</name>
    <dbReference type="NCBI Taxonomy" id="631454"/>
    <lineage>
        <taxon>Bacteria</taxon>
        <taxon>Pseudomonadati</taxon>
        <taxon>Pseudomonadota</taxon>
        <taxon>Alphaproteobacteria</taxon>
        <taxon>Hyphomicrobiales</taxon>
        <taxon>Tepidamorphaceae</taxon>
        <taxon>Lutibaculum</taxon>
    </lineage>
</organism>
<dbReference type="STRING" id="631454.N177_4017"/>
<evidence type="ECO:0000256" key="1">
    <source>
        <dbReference type="SAM" id="MobiDB-lite"/>
    </source>
</evidence>
<dbReference type="RefSeq" id="WP_023434126.1">
    <property type="nucleotide sequence ID" value="NZ_AWXZ01000040.1"/>
</dbReference>
<feature type="compositionally biased region" description="Acidic residues" evidence="1">
    <location>
        <begin position="183"/>
        <end position="199"/>
    </location>
</feature>
<dbReference type="InterPro" id="IPR021735">
    <property type="entry name" value="DUF3306"/>
</dbReference>
<gene>
    <name evidence="2" type="ORF">N177_4017</name>
</gene>
<comment type="caution">
    <text evidence="2">The sequence shown here is derived from an EMBL/GenBank/DDBJ whole genome shotgun (WGS) entry which is preliminary data.</text>
</comment>
<dbReference type="Pfam" id="PF11748">
    <property type="entry name" value="DUF3306"/>
    <property type="match status" value="1"/>
</dbReference>
<name>V4RHZ9_9HYPH</name>
<evidence type="ECO:0000313" key="2">
    <source>
        <dbReference type="EMBL" id="ESR22880.1"/>
    </source>
</evidence>
<dbReference type="PATRIC" id="fig|631454.5.peg.3969"/>
<evidence type="ECO:0008006" key="4">
    <source>
        <dbReference type="Google" id="ProtNLM"/>
    </source>
</evidence>
<feature type="compositionally biased region" description="Acidic residues" evidence="1">
    <location>
        <begin position="151"/>
        <end position="167"/>
    </location>
</feature>
<feature type="region of interest" description="Disordered" evidence="1">
    <location>
        <begin position="147"/>
        <end position="207"/>
    </location>
</feature>
<keyword evidence="3" id="KW-1185">Reference proteome</keyword>
<dbReference type="EMBL" id="AWXZ01000040">
    <property type="protein sequence ID" value="ESR22880.1"/>
    <property type="molecule type" value="Genomic_DNA"/>
</dbReference>
<feature type="compositionally biased region" description="Basic and acidic residues" evidence="1">
    <location>
        <begin position="55"/>
        <end position="71"/>
    </location>
</feature>